<dbReference type="Pfam" id="PF00781">
    <property type="entry name" value="DAGK_cat"/>
    <property type="match status" value="1"/>
</dbReference>
<dbReference type="Proteomes" id="UP000177376">
    <property type="component" value="Unassembled WGS sequence"/>
</dbReference>
<dbReference type="PROSITE" id="PS50146">
    <property type="entry name" value="DAGK"/>
    <property type="match status" value="1"/>
</dbReference>
<dbReference type="InterPro" id="IPR016064">
    <property type="entry name" value="NAD/diacylglycerol_kinase_sf"/>
</dbReference>
<evidence type="ECO:0000259" key="1">
    <source>
        <dbReference type="PROSITE" id="PS50146"/>
    </source>
</evidence>
<dbReference type="InterPro" id="IPR001206">
    <property type="entry name" value="Diacylglycerol_kinase_cat_dom"/>
</dbReference>
<protein>
    <recommendedName>
        <fullName evidence="1">DAGKc domain-containing protein</fullName>
    </recommendedName>
</protein>
<gene>
    <name evidence="2" type="ORF">A3A02_03480</name>
</gene>
<proteinExistence type="predicted"/>
<reference evidence="2 3" key="1">
    <citation type="journal article" date="2016" name="Nat. Commun.">
        <title>Thousands of microbial genomes shed light on interconnected biogeochemical processes in an aquifer system.</title>
        <authorList>
            <person name="Anantharaman K."/>
            <person name="Brown C.T."/>
            <person name="Hug L.A."/>
            <person name="Sharon I."/>
            <person name="Castelle C.J."/>
            <person name="Probst A.J."/>
            <person name="Thomas B.C."/>
            <person name="Singh A."/>
            <person name="Wilkins M.J."/>
            <person name="Karaoz U."/>
            <person name="Brodie E.L."/>
            <person name="Williams K.H."/>
            <person name="Hubbard S.S."/>
            <person name="Banfield J.F."/>
        </authorList>
    </citation>
    <scope>NUCLEOTIDE SEQUENCE [LARGE SCALE GENOMIC DNA]</scope>
</reference>
<dbReference type="AlphaFoldDB" id="A0A1G1YJN6"/>
<feature type="domain" description="DAGKc" evidence="1">
    <location>
        <begin position="48"/>
        <end position="126"/>
    </location>
</feature>
<dbReference type="Gene3D" id="3.40.50.10330">
    <property type="entry name" value="Probable inorganic polyphosphate/atp-NAD kinase, domain 1"/>
    <property type="match status" value="1"/>
</dbReference>
<dbReference type="Gene3D" id="2.60.200.40">
    <property type="match status" value="1"/>
</dbReference>
<dbReference type="EMBL" id="MHIM01000018">
    <property type="protein sequence ID" value="OGY52484.1"/>
    <property type="molecule type" value="Genomic_DNA"/>
</dbReference>
<name>A0A1G1YJN6_9BACT</name>
<evidence type="ECO:0000313" key="3">
    <source>
        <dbReference type="Proteomes" id="UP000177376"/>
    </source>
</evidence>
<accession>A0A1G1YJN6</accession>
<sequence length="246" mass="27665">MYYYLYDPQLSDKKYNNITARIETRLTDLGINGKINRLSFLKNINQLLFEEIKRGVKTVIIVGDDKTIGQVINLVADFNITIGLIPIGSDNNIARLLGVPLGEEACDVISSRIIKKIDLGKINNHYFLTNLIINGKNIALECDNNYLINLSEGNNTINISNLNYCYNSPTDPLDSQLDVFIENVQKKLLRKAKSTLSHFKNATLKITGDKTVPILINDEKKIVKTPAEVIVVPKKLKIIVGKGRYF</sequence>
<evidence type="ECO:0000313" key="2">
    <source>
        <dbReference type="EMBL" id="OGY52484.1"/>
    </source>
</evidence>
<dbReference type="GO" id="GO:0016301">
    <property type="term" value="F:kinase activity"/>
    <property type="evidence" value="ECO:0007669"/>
    <property type="project" value="InterPro"/>
</dbReference>
<dbReference type="SUPFAM" id="SSF111331">
    <property type="entry name" value="NAD kinase/diacylglycerol kinase-like"/>
    <property type="match status" value="1"/>
</dbReference>
<dbReference type="InterPro" id="IPR017438">
    <property type="entry name" value="ATP-NAD_kinase_N"/>
</dbReference>
<comment type="caution">
    <text evidence="2">The sequence shown here is derived from an EMBL/GenBank/DDBJ whole genome shotgun (WGS) entry which is preliminary data.</text>
</comment>
<organism evidence="2 3">
    <name type="scientific">Candidatus Buchananbacteria bacterium RIFCSPLOWO2_01_FULL_39_33</name>
    <dbReference type="NCBI Taxonomy" id="1797543"/>
    <lineage>
        <taxon>Bacteria</taxon>
        <taxon>Candidatus Buchananiibacteriota</taxon>
    </lineage>
</organism>